<evidence type="ECO:0000313" key="2">
    <source>
        <dbReference type="Proteomes" id="UP000182719"/>
    </source>
</evidence>
<dbReference type="Gene3D" id="3.90.180.10">
    <property type="entry name" value="Medium-chain alcohol dehydrogenases, catalytic domain"/>
    <property type="match status" value="1"/>
</dbReference>
<dbReference type="SUPFAM" id="SSF51735">
    <property type="entry name" value="NAD(P)-binding Rossmann-fold domains"/>
    <property type="match status" value="1"/>
</dbReference>
<gene>
    <name evidence="1" type="ORF">SAMN05444354_11151</name>
</gene>
<organism evidence="1 2">
    <name type="scientific">Stigmatella aurantiaca</name>
    <dbReference type="NCBI Taxonomy" id="41"/>
    <lineage>
        <taxon>Bacteria</taxon>
        <taxon>Pseudomonadati</taxon>
        <taxon>Myxococcota</taxon>
        <taxon>Myxococcia</taxon>
        <taxon>Myxococcales</taxon>
        <taxon>Cystobacterineae</taxon>
        <taxon>Archangiaceae</taxon>
        <taxon>Stigmatella</taxon>
    </lineage>
</organism>
<dbReference type="PANTHER" id="PTHR45033:SF3">
    <property type="entry name" value="DEHYDROGENASE, PUTATIVE (AFU_ORTHOLOGUE AFUA_2G13270)-RELATED"/>
    <property type="match status" value="1"/>
</dbReference>
<accession>A0A1H7VEK4</accession>
<dbReference type="InterPro" id="IPR011032">
    <property type="entry name" value="GroES-like_sf"/>
</dbReference>
<proteinExistence type="predicted"/>
<dbReference type="OrthoDB" id="3980085at2"/>
<dbReference type="AlphaFoldDB" id="A0A1H7VEK4"/>
<dbReference type="Proteomes" id="UP000182719">
    <property type="component" value="Unassembled WGS sequence"/>
</dbReference>
<dbReference type="SUPFAM" id="SSF50129">
    <property type="entry name" value="GroES-like"/>
    <property type="match status" value="1"/>
</dbReference>
<dbReference type="PANTHER" id="PTHR45033">
    <property type="match status" value="1"/>
</dbReference>
<dbReference type="RefSeq" id="WP_075008326.1">
    <property type="nucleotide sequence ID" value="NZ_FOAP01000011.1"/>
</dbReference>
<sequence length="385" mass="43238">MSQSAKAWFLYAADAASTGRPAEFVYGDLTLPDPGPRDVLVEPLYGSWEGNMGHCVQRKPIDVARFRGEERVVIGNAGVVRVLSIGGEVQGWKEGQCALILPDSALDPWGYPTKAFAYDMAGTTGFLSTRMVLPASDLVPLPEKTRHSYAQWAGFSARYTTAWSNWRLAFGTYRLMVPHERNPSPHVWGWGGGTTLAELDLARRHGCNTVMLSASDERLELIRQSGVTALDRRRFGDLYYDELRAGTDGAYRRAYQQAEAAFVREVEERTSKRMVQIFVDYIGTPFFRATRRVLSREGVITTAGWKEGMATSFMRATECIERHQYIHTHMCTREEVLAAIEYGEREGWMPTVDARIHAFDEVPALSQKFLEGNVGFFPVFAVNPE</sequence>
<keyword evidence="2" id="KW-1185">Reference proteome</keyword>
<evidence type="ECO:0000313" key="1">
    <source>
        <dbReference type="EMBL" id="SEM07207.1"/>
    </source>
</evidence>
<dbReference type="InterPro" id="IPR052711">
    <property type="entry name" value="Zinc_ADH-like"/>
</dbReference>
<reference evidence="2" key="1">
    <citation type="submission" date="2016-10" db="EMBL/GenBank/DDBJ databases">
        <authorList>
            <person name="Varghese N."/>
            <person name="Submissions S."/>
        </authorList>
    </citation>
    <scope>NUCLEOTIDE SEQUENCE [LARGE SCALE GENOMIC DNA]</scope>
    <source>
        <strain evidence="2">DSM 17044</strain>
    </source>
</reference>
<dbReference type="Gene3D" id="3.40.50.720">
    <property type="entry name" value="NAD(P)-binding Rossmann-like Domain"/>
    <property type="match status" value="1"/>
</dbReference>
<protein>
    <submittedName>
        <fullName evidence="1">NADPH:quinone reductase</fullName>
    </submittedName>
</protein>
<name>A0A1H7VEK4_STIAU</name>
<dbReference type="InterPro" id="IPR036291">
    <property type="entry name" value="NAD(P)-bd_dom_sf"/>
</dbReference>
<dbReference type="EMBL" id="FOAP01000011">
    <property type="protein sequence ID" value="SEM07207.1"/>
    <property type="molecule type" value="Genomic_DNA"/>
</dbReference>